<name>A0A8S5TDT9_9CAUD</name>
<accession>A0A8S5TDT9</accession>
<evidence type="ECO:0000256" key="1">
    <source>
        <dbReference type="SAM" id="MobiDB-lite"/>
    </source>
</evidence>
<protein>
    <submittedName>
        <fullName evidence="2">Uncharacterized protein</fullName>
    </submittedName>
</protein>
<evidence type="ECO:0000313" key="2">
    <source>
        <dbReference type="EMBL" id="DAF61296.1"/>
    </source>
</evidence>
<feature type="compositionally biased region" description="Polar residues" evidence="1">
    <location>
        <begin position="21"/>
        <end position="34"/>
    </location>
</feature>
<organism evidence="2">
    <name type="scientific">Siphoviridae sp. ctkV91</name>
    <dbReference type="NCBI Taxonomy" id="2827924"/>
    <lineage>
        <taxon>Viruses</taxon>
        <taxon>Duplodnaviria</taxon>
        <taxon>Heunggongvirae</taxon>
        <taxon>Uroviricota</taxon>
        <taxon>Caudoviricetes</taxon>
    </lineage>
</organism>
<proteinExistence type="predicted"/>
<feature type="compositionally biased region" description="Polar residues" evidence="1">
    <location>
        <begin position="1"/>
        <end position="11"/>
    </location>
</feature>
<dbReference type="EMBL" id="BK032807">
    <property type="protein sequence ID" value="DAF61296.1"/>
    <property type="molecule type" value="Genomic_DNA"/>
</dbReference>
<feature type="region of interest" description="Disordered" evidence="1">
    <location>
        <begin position="1"/>
        <end position="34"/>
    </location>
</feature>
<sequence length="34" mass="3561">MSPSSSLSTAHTEAIDRTQPGCENSSALTPVTQR</sequence>
<reference evidence="2" key="1">
    <citation type="journal article" date="2021" name="Proc. Natl. Acad. Sci. U.S.A.">
        <title>A Catalog of Tens of Thousands of Viruses from Human Metagenomes Reveals Hidden Associations with Chronic Diseases.</title>
        <authorList>
            <person name="Tisza M.J."/>
            <person name="Buck C.B."/>
        </authorList>
    </citation>
    <scope>NUCLEOTIDE SEQUENCE</scope>
    <source>
        <strain evidence="2">CtkV91</strain>
    </source>
</reference>